<keyword evidence="1" id="KW-1133">Transmembrane helix</keyword>
<organism evidence="2 3">
    <name type="scientific">Lentibacillus cibarius</name>
    <dbReference type="NCBI Taxonomy" id="2583219"/>
    <lineage>
        <taxon>Bacteria</taxon>
        <taxon>Bacillati</taxon>
        <taxon>Bacillota</taxon>
        <taxon>Bacilli</taxon>
        <taxon>Bacillales</taxon>
        <taxon>Bacillaceae</taxon>
        <taxon>Lentibacillus</taxon>
    </lineage>
</organism>
<dbReference type="OrthoDB" id="2452975at2"/>
<dbReference type="Proteomes" id="UP000306980">
    <property type="component" value="Unassembled WGS sequence"/>
</dbReference>
<evidence type="ECO:0000313" key="3">
    <source>
        <dbReference type="Proteomes" id="UP000306980"/>
    </source>
</evidence>
<protein>
    <submittedName>
        <fullName evidence="2">Uncharacterized protein</fullName>
    </submittedName>
</protein>
<sequence>MMKKRTALITIGIMVLLLLSLFFIYRFYFAKPSAFPPDEQLAEQMNNVFPKANVETIQDTIKLDTEHVFVPFQSSDNHYGASYWIWERNEWKPAKIDTLGKPMIWNIDSENPSASHIVWNLHPSDGISKADFYLIRKRSYFISRGEHTYIPRIQMKESVNFGEESYGVLALPDDWRSFMTETTEMASEQKLNTAFTNILTDKNIFIGWMPLNDHHKVTYPEHSVNGNSFNHSYIDIGFVGMVDKDELEK</sequence>
<dbReference type="AlphaFoldDB" id="A0A5S3QNM2"/>
<proteinExistence type="predicted"/>
<accession>A0A5S3QNM2</accession>
<feature type="transmembrane region" description="Helical" evidence="1">
    <location>
        <begin position="7"/>
        <end position="28"/>
    </location>
</feature>
<keyword evidence="1" id="KW-0472">Membrane</keyword>
<evidence type="ECO:0000313" key="2">
    <source>
        <dbReference type="EMBL" id="TMN23500.1"/>
    </source>
</evidence>
<keyword evidence="1" id="KW-0812">Transmembrane</keyword>
<name>A0A5S3QNM2_9BACI</name>
<comment type="caution">
    <text evidence="2">The sequence shown here is derived from an EMBL/GenBank/DDBJ whole genome shotgun (WGS) entry which is preliminary data.</text>
</comment>
<dbReference type="EMBL" id="VCIA01000001">
    <property type="protein sequence ID" value="TMN23500.1"/>
    <property type="molecule type" value="Genomic_DNA"/>
</dbReference>
<dbReference type="RefSeq" id="WP_138604389.1">
    <property type="nucleotide sequence ID" value="NZ_VCIA01000001.1"/>
</dbReference>
<reference evidence="2 3" key="1">
    <citation type="submission" date="2019-05" db="EMBL/GenBank/DDBJ databases">
        <title>Genomic analysis of Lentibacillus sp. NKC220-2.</title>
        <authorList>
            <person name="Oh Y.J."/>
        </authorList>
    </citation>
    <scope>NUCLEOTIDE SEQUENCE [LARGE SCALE GENOMIC DNA]</scope>
    <source>
        <strain evidence="2 3">NKC220-2</strain>
    </source>
</reference>
<evidence type="ECO:0000256" key="1">
    <source>
        <dbReference type="SAM" id="Phobius"/>
    </source>
</evidence>
<gene>
    <name evidence="2" type="ORF">FFL34_16380</name>
</gene>